<dbReference type="PROSITE" id="PS51257">
    <property type="entry name" value="PROKAR_LIPOPROTEIN"/>
    <property type="match status" value="1"/>
</dbReference>
<evidence type="ECO:0000313" key="3">
    <source>
        <dbReference type="Proteomes" id="UP000199169"/>
    </source>
</evidence>
<sequence length="492" mass="54098">MMRCLFPAYPALLGLICLALAACASLDPYAQPPVAQRLQRDDAIGDCARLFRASDTAIDAAGTRDAQAARVPGFPYLRVDRLLAKLADATEADPQRTRVWSEALATLDDSARRTELRNAGGDDVAMAETLAACRRLLATADQEELGVLIAAAQVPDDYSTALRVLGLYPLTRHVFAAGIRQWQRDTLADFAAHGTADPVRYRRTRYVAAATAEVMPSVGDGPALGLPPASPATLARLVVRHAPTLAIETAGDDDRPGALVWQHEHDRLQAGVAVDDPVLYVRTAYSQIGGRWLRQLIYTAWFSARPPAHVFDVLAGRLDGLLWRVTLADDGAALVYDTIHPCGCYHLFIPTERVRARPQPETIDESLFVPQTLRSPGVHERVVLKLAARTHYLQRVEIDAQRGDGDGGDKLLALRDEDSLRSLPVPDGGTRSVFGPEGLIAGSERRERFYFWPMGITSAGQMRQWGRHATAFVGRRHFDDPALFDRYFERLP</sequence>
<dbReference type="RefSeq" id="WP_186406986.1">
    <property type="nucleotide sequence ID" value="NZ_FLQX01000106.1"/>
</dbReference>
<proteinExistence type="predicted"/>
<evidence type="ECO:0000256" key="1">
    <source>
        <dbReference type="SAM" id="SignalP"/>
    </source>
</evidence>
<feature type="chain" id="PRO_5008381604" description="Lipoprotein" evidence="1">
    <location>
        <begin position="31"/>
        <end position="492"/>
    </location>
</feature>
<feature type="signal peptide" evidence="1">
    <location>
        <begin position="1"/>
        <end position="30"/>
    </location>
</feature>
<reference evidence="2 3" key="1">
    <citation type="submission" date="2016-06" db="EMBL/GenBank/DDBJ databases">
        <authorList>
            <person name="Kjaerup R.B."/>
            <person name="Dalgaard T.S."/>
            <person name="Juul-Madsen H.R."/>
        </authorList>
    </citation>
    <scope>NUCLEOTIDE SEQUENCE [LARGE SCALE GENOMIC DNA]</scope>
    <source>
        <strain evidence="2">3</strain>
    </source>
</reference>
<dbReference type="Proteomes" id="UP000199169">
    <property type="component" value="Unassembled WGS sequence"/>
</dbReference>
<organism evidence="2 3">
    <name type="scientific">Candidatus Accumulibacter aalborgensis</name>
    <dbReference type="NCBI Taxonomy" id="1860102"/>
    <lineage>
        <taxon>Bacteria</taxon>
        <taxon>Pseudomonadati</taxon>
        <taxon>Pseudomonadota</taxon>
        <taxon>Betaproteobacteria</taxon>
        <taxon>Candidatus Accumulibacter</taxon>
    </lineage>
</organism>
<keyword evidence="1" id="KW-0732">Signal</keyword>
<dbReference type="STRING" id="1860102.ACCAA_300014"/>
<dbReference type="EMBL" id="FLQX01000106">
    <property type="protein sequence ID" value="SBT06150.1"/>
    <property type="molecule type" value="Genomic_DNA"/>
</dbReference>
<evidence type="ECO:0000313" key="2">
    <source>
        <dbReference type="EMBL" id="SBT06150.1"/>
    </source>
</evidence>
<name>A0A1A8XLX3_9PROT</name>
<protein>
    <recommendedName>
        <fullName evidence="4">Lipoprotein</fullName>
    </recommendedName>
</protein>
<accession>A0A1A8XLX3</accession>
<gene>
    <name evidence="2" type="ORF">ACCAA_300014</name>
</gene>
<evidence type="ECO:0008006" key="4">
    <source>
        <dbReference type="Google" id="ProtNLM"/>
    </source>
</evidence>
<keyword evidence="3" id="KW-1185">Reference proteome</keyword>
<dbReference type="AlphaFoldDB" id="A0A1A8XLX3"/>